<dbReference type="GeneID" id="106166502"/>
<dbReference type="InterPro" id="IPR047153">
    <property type="entry name" value="TRIM45/56/19-like"/>
</dbReference>
<evidence type="ECO:0000313" key="8">
    <source>
        <dbReference type="Proteomes" id="UP000085678"/>
    </source>
</evidence>
<dbReference type="InParanoid" id="A0A1S3IR41"/>
<dbReference type="InterPro" id="IPR017907">
    <property type="entry name" value="Znf_RING_CS"/>
</dbReference>
<dbReference type="Gene3D" id="3.30.160.60">
    <property type="entry name" value="Classic Zinc Finger"/>
    <property type="match status" value="1"/>
</dbReference>
<dbReference type="InterPro" id="IPR027370">
    <property type="entry name" value="Znf-RING_euk"/>
</dbReference>
<dbReference type="Pfam" id="PF13445">
    <property type="entry name" value="zf-RING_UBOX"/>
    <property type="match status" value="1"/>
</dbReference>
<dbReference type="CDD" id="cd19756">
    <property type="entry name" value="Bbox2"/>
    <property type="match status" value="1"/>
</dbReference>
<dbReference type="OrthoDB" id="10066958at2759"/>
<dbReference type="SUPFAM" id="SSF57845">
    <property type="entry name" value="B-box zinc-binding domain"/>
    <property type="match status" value="1"/>
</dbReference>
<keyword evidence="8" id="KW-1185">Reference proteome</keyword>
<name>A0A1S3IR41_LINAN</name>
<dbReference type="InterPro" id="IPR013083">
    <property type="entry name" value="Znf_RING/FYVE/PHD"/>
</dbReference>
<reference evidence="9" key="1">
    <citation type="submission" date="2025-08" db="UniProtKB">
        <authorList>
            <consortium name="RefSeq"/>
        </authorList>
    </citation>
    <scope>IDENTIFICATION</scope>
    <source>
        <tissue evidence="9">Gonads</tissue>
    </source>
</reference>
<dbReference type="GO" id="GO:0045087">
    <property type="term" value="P:innate immune response"/>
    <property type="evidence" value="ECO:0007669"/>
    <property type="project" value="TreeGrafter"/>
</dbReference>
<evidence type="ECO:0000256" key="3">
    <source>
        <dbReference type="ARBA" id="ARBA00022833"/>
    </source>
</evidence>
<protein>
    <submittedName>
        <fullName evidence="9">Tripartite motif-containing protein 59-like</fullName>
    </submittedName>
</protein>
<dbReference type="SUPFAM" id="SSF57850">
    <property type="entry name" value="RING/U-box"/>
    <property type="match status" value="1"/>
</dbReference>
<feature type="compositionally biased region" description="Polar residues" evidence="5">
    <location>
        <begin position="381"/>
        <end position="390"/>
    </location>
</feature>
<evidence type="ECO:0000256" key="5">
    <source>
        <dbReference type="SAM" id="MobiDB-lite"/>
    </source>
</evidence>
<dbReference type="KEGG" id="lak:106166502"/>
<dbReference type="PROSITE" id="PS50119">
    <property type="entry name" value="ZF_BBOX"/>
    <property type="match status" value="1"/>
</dbReference>
<evidence type="ECO:0000256" key="4">
    <source>
        <dbReference type="PROSITE-ProRule" id="PRU00024"/>
    </source>
</evidence>
<feature type="domain" description="RING-type" evidence="6">
    <location>
        <begin position="16"/>
        <end position="56"/>
    </location>
</feature>
<dbReference type="Proteomes" id="UP000085678">
    <property type="component" value="Unplaced"/>
</dbReference>
<dbReference type="GO" id="GO:0008630">
    <property type="term" value="P:intrinsic apoptotic signaling pathway in response to DNA damage"/>
    <property type="evidence" value="ECO:0007669"/>
    <property type="project" value="TreeGrafter"/>
</dbReference>
<evidence type="ECO:0000259" key="6">
    <source>
        <dbReference type="PROSITE" id="PS50089"/>
    </source>
</evidence>
<gene>
    <name evidence="9" type="primary">LOC106166502</name>
</gene>
<dbReference type="GO" id="GO:0044790">
    <property type="term" value="P:suppression of viral release by host"/>
    <property type="evidence" value="ECO:0007669"/>
    <property type="project" value="TreeGrafter"/>
</dbReference>
<dbReference type="GO" id="GO:0005654">
    <property type="term" value="C:nucleoplasm"/>
    <property type="evidence" value="ECO:0007669"/>
    <property type="project" value="TreeGrafter"/>
</dbReference>
<proteinExistence type="predicted"/>
<evidence type="ECO:0000313" key="9">
    <source>
        <dbReference type="RefSeq" id="XP_013400533.1"/>
    </source>
</evidence>
<dbReference type="PANTHER" id="PTHR25462">
    <property type="entry name" value="BONUS, ISOFORM C-RELATED"/>
    <property type="match status" value="1"/>
</dbReference>
<evidence type="ECO:0000259" key="7">
    <source>
        <dbReference type="PROSITE" id="PS50119"/>
    </source>
</evidence>
<feature type="compositionally biased region" description="Basic and acidic residues" evidence="5">
    <location>
        <begin position="402"/>
        <end position="411"/>
    </location>
</feature>
<dbReference type="PROSITE" id="PS00518">
    <property type="entry name" value="ZF_RING_1"/>
    <property type="match status" value="1"/>
</dbReference>
<sequence>MATSSLDQSLNTALTCSVCLDLYKDPRTLPCQHIFCLACLSGIMKADRSVCCPICREIVRLGATGTASLPKSLLAAGLVGNLQGRPVSHATSGNARENQRRIRRCQKHPTEEISLFCRKDSALICLQCLALRHKKHKFTTVKEAAADRRTSLYKCISDILPLATAYDKAHEELEDIISTCQNEKDSISQQINNKVESLCSLIRKQGDDLLKTVDEIYAHEMEPFFTGRALINRIRDRIKDTRQSGEDSIKNDSDLDFIEHQPQLCSDLIKLKKETILPPSTAKGFKVTFVPKVLKSFDEEPTTAGLRRKVSPKKTYTTTNLEKESNNLTGKLVLSKPSSLKAWMDSASHAVPFASLQRPHSIGGMLDILGHKEDEQQLASEDIASTSSTPMRRAQSVSAVRRVQDTRHGDVTQRQTSQMPIDEFVAAYIDTRNSTAGCSQTPNAPESDE</sequence>
<feature type="compositionally biased region" description="Low complexity" evidence="5">
    <location>
        <begin position="392"/>
        <end position="401"/>
    </location>
</feature>
<dbReference type="AlphaFoldDB" id="A0A1S3IR41"/>
<dbReference type="PROSITE" id="PS50089">
    <property type="entry name" value="ZF_RING_2"/>
    <property type="match status" value="1"/>
</dbReference>
<dbReference type="InterPro" id="IPR000315">
    <property type="entry name" value="Znf_B-box"/>
</dbReference>
<dbReference type="InterPro" id="IPR001841">
    <property type="entry name" value="Znf_RING"/>
</dbReference>
<dbReference type="SMART" id="SM00184">
    <property type="entry name" value="RING"/>
    <property type="match status" value="1"/>
</dbReference>
<dbReference type="RefSeq" id="XP_013400533.1">
    <property type="nucleotide sequence ID" value="XM_013545079.1"/>
</dbReference>
<dbReference type="SMART" id="SM00336">
    <property type="entry name" value="BBOX"/>
    <property type="match status" value="1"/>
</dbReference>
<keyword evidence="2 4" id="KW-0863">Zinc-finger</keyword>
<evidence type="ECO:0000256" key="2">
    <source>
        <dbReference type="ARBA" id="ARBA00022771"/>
    </source>
</evidence>
<dbReference type="Gene3D" id="3.30.40.10">
    <property type="entry name" value="Zinc/RING finger domain, C3HC4 (zinc finger)"/>
    <property type="match status" value="1"/>
</dbReference>
<dbReference type="PANTHER" id="PTHR25462:SF302">
    <property type="entry name" value="PROTEIN PML"/>
    <property type="match status" value="1"/>
</dbReference>
<accession>A0A1S3IR41</accession>
<evidence type="ECO:0000256" key="1">
    <source>
        <dbReference type="ARBA" id="ARBA00022723"/>
    </source>
</evidence>
<keyword evidence="1" id="KW-0479">Metal-binding</keyword>
<keyword evidence="3" id="KW-0862">Zinc</keyword>
<dbReference type="Pfam" id="PF00643">
    <property type="entry name" value="zf-B_box"/>
    <property type="match status" value="1"/>
</dbReference>
<feature type="domain" description="B box-type" evidence="7">
    <location>
        <begin position="100"/>
        <end position="141"/>
    </location>
</feature>
<dbReference type="GO" id="GO:0008270">
    <property type="term" value="F:zinc ion binding"/>
    <property type="evidence" value="ECO:0007669"/>
    <property type="project" value="UniProtKB-KW"/>
</dbReference>
<feature type="region of interest" description="Disordered" evidence="5">
    <location>
        <begin position="381"/>
        <end position="419"/>
    </location>
</feature>
<organism evidence="8 9">
    <name type="scientific">Lingula anatina</name>
    <name type="common">Brachiopod</name>
    <name type="synonym">Lingula unguis</name>
    <dbReference type="NCBI Taxonomy" id="7574"/>
    <lineage>
        <taxon>Eukaryota</taxon>
        <taxon>Metazoa</taxon>
        <taxon>Spiralia</taxon>
        <taxon>Lophotrochozoa</taxon>
        <taxon>Brachiopoda</taxon>
        <taxon>Linguliformea</taxon>
        <taxon>Lingulata</taxon>
        <taxon>Lingulida</taxon>
        <taxon>Linguloidea</taxon>
        <taxon>Lingulidae</taxon>
        <taxon>Lingula</taxon>
    </lineage>
</organism>